<accession>A0A0F9N1T2</accession>
<gene>
    <name evidence="1" type="ORF">LCGC14_1005840</name>
</gene>
<sequence>MESFKEYCEGWIALNRWKDEEGKFHSTPMERQEYYKIHMDEGITIEDAYKQLLKCETFTQ</sequence>
<dbReference type="AlphaFoldDB" id="A0A0F9N1T2"/>
<reference evidence="1" key="1">
    <citation type="journal article" date="2015" name="Nature">
        <title>Complex archaea that bridge the gap between prokaryotes and eukaryotes.</title>
        <authorList>
            <person name="Spang A."/>
            <person name="Saw J.H."/>
            <person name="Jorgensen S.L."/>
            <person name="Zaremba-Niedzwiedzka K."/>
            <person name="Martijn J."/>
            <person name="Lind A.E."/>
            <person name="van Eijk R."/>
            <person name="Schleper C."/>
            <person name="Guy L."/>
            <person name="Ettema T.J."/>
        </authorList>
    </citation>
    <scope>NUCLEOTIDE SEQUENCE</scope>
</reference>
<evidence type="ECO:0000313" key="1">
    <source>
        <dbReference type="EMBL" id="KKN13490.1"/>
    </source>
</evidence>
<name>A0A0F9N1T2_9ZZZZ</name>
<organism evidence="1">
    <name type="scientific">marine sediment metagenome</name>
    <dbReference type="NCBI Taxonomy" id="412755"/>
    <lineage>
        <taxon>unclassified sequences</taxon>
        <taxon>metagenomes</taxon>
        <taxon>ecological metagenomes</taxon>
    </lineage>
</organism>
<proteinExistence type="predicted"/>
<dbReference type="EMBL" id="LAZR01003917">
    <property type="protein sequence ID" value="KKN13490.1"/>
    <property type="molecule type" value="Genomic_DNA"/>
</dbReference>
<protein>
    <submittedName>
        <fullName evidence="1">Uncharacterized protein</fullName>
    </submittedName>
</protein>
<comment type="caution">
    <text evidence="1">The sequence shown here is derived from an EMBL/GenBank/DDBJ whole genome shotgun (WGS) entry which is preliminary data.</text>
</comment>